<dbReference type="PROSITE" id="PS00723">
    <property type="entry name" value="POLYPRENYL_SYNTHASE_1"/>
    <property type="match status" value="1"/>
</dbReference>
<evidence type="ECO:0000256" key="5">
    <source>
        <dbReference type="ARBA" id="ARBA00022842"/>
    </source>
</evidence>
<dbReference type="InterPro" id="IPR000092">
    <property type="entry name" value="Polyprenyl_synt"/>
</dbReference>
<organism evidence="8 9">
    <name type="scientific">Marchantia polymorpha</name>
    <name type="common">Common liverwort</name>
    <name type="synonym">Marchantia aquatica</name>
    <dbReference type="NCBI Taxonomy" id="3197"/>
    <lineage>
        <taxon>Eukaryota</taxon>
        <taxon>Viridiplantae</taxon>
        <taxon>Streptophyta</taxon>
        <taxon>Embryophyta</taxon>
        <taxon>Marchantiophyta</taxon>
        <taxon>Marchantiopsida</taxon>
        <taxon>Marchantiidae</taxon>
        <taxon>Marchantiales</taxon>
        <taxon>Marchantiaceae</taxon>
        <taxon>Marchantia</taxon>
    </lineage>
</organism>
<evidence type="ECO:0000313" key="8">
    <source>
        <dbReference type="EMBL" id="PTQ39726.1"/>
    </source>
</evidence>
<dbReference type="GO" id="GO:0006744">
    <property type="term" value="P:ubiquinone biosynthetic process"/>
    <property type="evidence" value="ECO:0000318"/>
    <property type="project" value="GO_Central"/>
</dbReference>
<dbReference type="GO" id="GO:0005739">
    <property type="term" value="C:mitochondrion"/>
    <property type="evidence" value="ECO:0000318"/>
    <property type="project" value="GO_Central"/>
</dbReference>
<keyword evidence="5" id="KW-0460">Magnesium</keyword>
<keyword evidence="9" id="KW-1185">Reference proteome</keyword>
<dbReference type="GO" id="GO:0046872">
    <property type="term" value="F:metal ion binding"/>
    <property type="evidence" value="ECO:0007669"/>
    <property type="project" value="UniProtKB-KW"/>
</dbReference>
<evidence type="ECO:0000256" key="6">
    <source>
        <dbReference type="ARBA" id="ARBA00023229"/>
    </source>
</evidence>
<gene>
    <name evidence="8" type="ORF">MARPO_0043s0003</name>
</gene>
<dbReference type="Pfam" id="PF00348">
    <property type="entry name" value="polyprenyl_synt"/>
    <property type="match status" value="1"/>
</dbReference>
<evidence type="ECO:0000256" key="7">
    <source>
        <dbReference type="SAM" id="MobiDB-lite"/>
    </source>
</evidence>
<evidence type="ECO:0000256" key="3">
    <source>
        <dbReference type="ARBA" id="ARBA00022679"/>
    </source>
</evidence>
<keyword evidence="4" id="KW-0479">Metal-binding</keyword>
<dbReference type="GO" id="GO:0004659">
    <property type="term" value="F:prenyltransferase activity"/>
    <property type="evidence" value="ECO:0000318"/>
    <property type="project" value="GO_Central"/>
</dbReference>
<dbReference type="OMA" id="WESEHPT"/>
<name>A0A2R6X0U9_MARPO</name>
<dbReference type="GO" id="GO:0032476">
    <property type="term" value="C:polyprenyl diphosphate synthase complex"/>
    <property type="evidence" value="ECO:0000318"/>
    <property type="project" value="GO_Central"/>
</dbReference>
<evidence type="ECO:0000256" key="4">
    <source>
        <dbReference type="ARBA" id="ARBA00022723"/>
    </source>
</evidence>
<protein>
    <submittedName>
        <fullName evidence="8">Uncharacterized protein</fullName>
    </submittedName>
</protein>
<feature type="compositionally biased region" description="Low complexity" evidence="7">
    <location>
        <begin position="30"/>
        <end position="48"/>
    </location>
</feature>
<dbReference type="PANTHER" id="PTHR12001">
    <property type="entry name" value="GERANYLGERANYL PYROPHOSPHATE SYNTHASE"/>
    <property type="match status" value="1"/>
</dbReference>
<sequence>MAMTCRRSCARSLPTLVRSAGRCSIFDSLPNSSTSSSSIPAADSPSNSWNQRESWSKALLPSDSVEGGDALGTAAGLGRLVDEDTTHPKSRPSQAFLSNTATSRNFSAEGDFALRNLISSCAAGPLSRPEVTIGRSLGCHFWNTQSPGRNEGQTKQLKRIYTSSSGYHAAPPPCPDLSLEVDLIGFQDQGKLDPFALVADELTLLGQRLRDMVTAEVPKLAEAAEYFFKHGVEGKRFRPMVLLLMASSMTALSPDKALSYSEQKLYDDFADERRRKQQRIAEITEMIHVASLLHDDVLDHADTRRGIGSLNSIMGNKLAVLAGDFLLARASVALASLKNTDVGSLISSVLDDLVTGELMQLTSKAQEILSMEYYMQKTFYKTASLMANSCKSIAILAEQSRDVAELAFEYGRHLGIAYQLVDDALDFIGTKSSLGKPALNDIAQGIATAPILFALEEHPELYNLINRKFRKAGDIDAALEMVMSSQGIARTKQLAAYHAQQAALAIAGLPPSSSRRGQLCRRALTELTQTVINRSK</sequence>
<accession>A0A2R6X0U9</accession>
<proteinExistence type="inferred from homology"/>
<dbReference type="SFLD" id="SFLDS00005">
    <property type="entry name" value="Isoprenoid_Synthase_Type_I"/>
    <property type="match status" value="1"/>
</dbReference>
<dbReference type="SMR" id="A0A2R6X0U9"/>
<dbReference type="Proteomes" id="UP000244005">
    <property type="component" value="Unassembled WGS sequence"/>
</dbReference>
<keyword evidence="6" id="KW-0414">Isoprene biosynthesis</keyword>
<evidence type="ECO:0000256" key="1">
    <source>
        <dbReference type="ARBA" id="ARBA00001946"/>
    </source>
</evidence>
<dbReference type="CDD" id="cd00685">
    <property type="entry name" value="Trans_IPPS_HT"/>
    <property type="match status" value="1"/>
</dbReference>
<dbReference type="GO" id="GO:0008299">
    <property type="term" value="P:isoprenoid biosynthetic process"/>
    <property type="evidence" value="ECO:0000318"/>
    <property type="project" value="GO_Central"/>
</dbReference>
<dbReference type="PANTHER" id="PTHR12001:SF69">
    <property type="entry name" value="ALL TRANS-POLYPRENYL-DIPHOSPHATE SYNTHASE PDSS1"/>
    <property type="match status" value="1"/>
</dbReference>
<feature type="region of interest" description="Disordered" evidence="7">
    <location>
        <begin position="30"/>
        <end position="54"/>
    </location>
</feature>
<dbReference type="OrthoDB" id="9927103at2759"/>
<dbReference type="InterPro" id="IPR008949">
    <property type="entry name" value="Isoprenoid_synthase_dom_sf"/>
</dbReference>
<evidence type="ECO:0000313" key="9">
    <source>
        <dbReference type="Proteomes" id="UP000244005"/>
    </source>
</evidence>
<comment type="similarity">
    <text evidence="2">Belongs to the FPP/GGPP synthase family.</text>
</comment>
<dbReference type="EMBL" id="KZ772715">
    <property type="protein sequence ID" value="PTQ39726.1"/>
    <property type="molecule type" value="Genomic_DNA"/>
</dbReference>
<dbReference type="Gramene" id="Mp1g06110.1">
    <property type="protein sequence ID" value="Mp1g06110.1.cds"/>
    <property type="gene ID" value="Mp1g06110"/>
</dbReference>
<dbReference type="InterPro" id="IPR033749">
    <property type="entry name" value="Polyprenyl_synt_CS"/>
</dbReference>
<dbReference type="AlphaFoldDB" id="A0A2R6X0U9"/>
<evidence type="ECO:0000256" key="2">
    <source>
        <dbReference type="ARBA" id="ARBA00006706"/>
    </source>
</evidence>
<dbReference type="SUPFAM" id="SSF48576">
    <property type="entry name" value="Terpenoid synthases"/>
    <property type="match status" value="1"/>
</dbReference>
<reference evidence="9" key="1">
    <citation type="journal article" date="2017" name="Cell">
        <title>Insights into land plant evolution garnered from the Marchantia polymorpha genome.</title>
        <authorList>
            <person name="Bowman J.L."/>
            <person name="Kohchi T."/>
            <person name="Yamato K.T."/>
            <person name="Jenkins J."/>
            <person name="Shu S."/>
            <person name="Ishizaki K."/>
            <person name="Yamaoka S."/>
            <person name="Nishihama R."/>
            <person name="Nakamura Y."/>
            <person name="Berger F."/>
            <person name="Adam C."/>
            <person name="Aki S.S."/>
            <person name="Althoff F."/>
            <person name="Araki T."/>
            <person name="Arteaga-Vazquez M.A."/>
            <person name="Balasubrmanian S."/>
            <person name="Barry K."/>
            <person name="Bauer D."/>
            <person name="Boehm C.R."/>
            <person name="Briginshaw L."/>
            <person name="Caballero-Perez J."/>
            <person name="Catarino B."/>
            <person name="Chen F."/>
            <person name="Chiyoda S."/>
            <person name="Chovatia M."/>
            <person name="Davies K.M."/>
            <person name="Delmans M."/>
            <person name="Demura T."/>
            <person name="Dierschke T."/>
            <person name="Dolan L."/>
            <person name="Dorantes-Acosta A.E."/>
            <person name="Eklund D.M."/>
            <person name="Florent S.N."/>
            <person name="Flores-Sandoval E."/>
            <person name="Fujiyama A."/>
            <person name="Fukuzawa H."/>
            <person name="Galik B."/>
            <person name="Grimanelli D."/>
            <person name="Grimwood J."/>
            <person name="Grossniklaus U."/>
            <person name="Hamada T."/>
            <person name="Haseloff J."/>
            <person name="Hetherington A.J."/>
            <person name="Higo A."/>
            <person name="Hirakawa Y."/>
            <person name="Hundley H.N."/>
            <person name="Ikeda Y."/>
            <person name="Inoue K."/>
            <person name="Inoue S.I."/>
            <person name="Ishida S."/>
            <person name="Jia Q."/>
            <person name="Kakita M."/>
            <person name="Kanazawa T."/>
            <person name="Kawai Y."/>
            <person name="Kawashima T."/>
            <person name="Kennedy M."/>
            <person name="Kinose K."/>
            <person name="Kinoshita T."/>
            <person name="Kohara Y."/>
            <person name="Koide E."/>
            <person name="Komatsu K."/>
            <person name="Kopischke S."/>
            <person name="Kubo M."/>
            <person name="Kyozuka J."/>
            <person name="Lagercrantz U."/>
            <person name="Lin S.S."/>
            <person name="Lindquist E."/>
            <person name="Lipzen A.M."/>
            <person name="Lu C.W."/>
            <person name="De Luna E."/>
            <person name="Martienssen R.A."/>
            <person name="Minamino N."/>
            <person name="Mizutani M."/>
            <person name="Mizutani M."/>
            <person name="Mochizuki N."/>
            <person name="Monte I."/>
            <person name="Mosher R."/>
            <person name="Nagasaki H."/>
            <person name="Nakagami H."/>
            <person name="Naramoto S."/>
            <person name="Nishitani K."/>
            <person name="Ohtani M."/>
            <person name="Okamoto T."/>
            <person name="Okumura M."/>
            <person name="Phillips J."/>
            <person name="Pollak B."/>
            <person name="Reinders A."/>
            <person name="Rovekamp M."/>
            <person name="Sano R."/>
            <person name="Sawa S."/>
            <person name="Schmid M.W."/>
            <person name="Shirakawa M."/>
            <person name="Solano R."/>
            <person name="Spunde A."/>
            <person name="Suetsugu N."/>
            <person name="Sugano S."/>
            <person name="Sugiyama A."/>
            <person name="Sun R."/>
            <person name="Suzuki Y."/>
            <person name="Takenaka M."/>
            <person name="Takezawa D."/>
            <person name="Tomogane H."/>
            <person name="Tsuzuki M."/>
            <person name="Ueda T."/>
            <person name="Umeda M."/>
            <person name="Ward J.M."/>
            <person name="Watanabe Y."/>
            <person name="Yazaki K."/>
            <person name="Yokoyama R."/>
            <person name="Yoshitake Y."/>
            <person name="Yotsui I."/>
            <person name="Zachgo S."/>
            <person name="Schmutz J."/>
        </authorList>
    </citation>
    <scope>NUCLEOTIDE SEQUENCE [LARGE SCALE GENOMIC DNA]</scope>
    <source>
        <strain evidence="9">Tak-1</strain>
    </source>
</reference>
<keyword evidence="3" id="KW-0808">Transferase</keyword>
<comment type="cofactor">
    <cofactor evidence="1">
        <name>Mg(2+)</name>
        <dbReference type="ChEBI" id="CHEBI:18420"/>
    </cofactor>
</comment>
<dbReference type="Gene3D" id="1.10.600.10">
    <property type="entry name" value="Farnesyl Diphosphate Synthase"/>
    <property type="match status" value="1"/>
</dbReference>